<accession>A0A914HT57</accession>
<sequence length="538" mass="60942">MTGEFDVCNAGTEFFICAMCNFDVELGADFWILTDNAEQEENCFYNMRRQLAETNLPWRLPVTLVDMFGAQAAPAGLVQPPAAKLARQGLHGSNALLRCRSGPNCYVKLRSQETFLMLNNYTGSTRHREDEHYRSHCGIRDCSYKRPALSKRKAVAVDCISQRSEPLFLIVTATNSAADHVAQHCRARKFDQLFQQSYRRQLETSGSELRCYDNGACLARLCPHVILFEEASMANCFEFFGITCRFNSNEMRLTVMNRLGALCHQKAREEMPHDTPTTARVTTILRKELEEDDCWEEDRLGKIVEEKSAQKLRYQEPGVVHSTRASTEAFLARRLVNKLLDADVSPKNIAIITPYKTQLHELYKVFSLLFKEPLSACIPLKDGKNKFEEPVSRPNKDSVSTSLAIPVWPETRATCAPNADLARFLKMRWPSTQCVSMTLDEGELLRWEGSARRSLQPGEPESRGEEERCARVRQVVQSTLEANVGLRAIRNCVQPWSRCANCKCQTATAYGGRRSEIGSTNLRFAPKKPKTDKCRKLA</sequence>
<organism evidence="1 2">
    <name type="scientific">Globodera rostochiensis</name>
    <name type="common">Golden nematode worm</name>
    <name type="synonym">Heterodera rostochiensis</name>
    <dbReference type="NCBI Taxonomy" id="31243"/>
    <lineage>
        <taxon>Eukaryota</taxon>
        <taxon>Metazoa</taxon>
        <taxon>Ecdysozoa</taxon>
        <taxon>Nematoda</taxon>
        <taxon>Chromadorea</taxon>
        <taxon>Rhabditida</taxon>
        <taxon>Tylenchina</taxon>
        <taxon>Tylenchomorpha</taxon>
        <taxon>Tylenchoidea</taxon>
        <taxon>Heteroderidae</taxon>
        <taxon>Heteroderinae</taxon>
        <taxon>Globodera</taxon>
    </lineage>
</organism>
<dbReference type="AlphaFoldDB" id="A0A914HT57"/>
<evidence type="ECO:0000313" key="2">
    <source>
        <dbReference type="WBParaSite" id="Gr19_v10_g3527.t1"/>
    </source>
</evidence>
<evidence type="ECO:0000313" key="1">
    <source>
        <dbReference type="Proteomes" id="UP000887572"/>
    </source>
</evidence>
<reference evidence="2" key="1">
    <citation type="submission" date="2022-11" db="UniProtKB">
        <authorList>
            <consortium name="WormBaseParasite"/>
        </authorList>
    </citation>
    <scope>IDENTIFICATION</scope>
</reference>
<protein>
    <submittedName>
        <fullName evidence="2">DNA2/NAM7 helicase-like C-terminal domain-containing protein</fullName>
    </submittedName>
</protein>
<dbReference type="Gene3D" id="3.40.50.300">
    <property type="entry name" value="P-loop containing nucleotide triphosphate hydrolases"/>
    <property type="match status" value="1"/>
</dbReference>
<dbReference type="Proteomes" id="UP000887572">
    <property type="component" value="Unplaced"/>
</dbReference>
<dbReference type="WBParaSite" id="Gr19_v10_g3527.t1">
    <property type="protein sequence ID" value="Gr19_v10_g3527.t1"/>
    <property type="gene ID" value="Gr19_v10_g3527"/>
</dbReference>
<proteinExistence type="predicted"/>
<keyword evidence="1" id="KW-1185">Reference proteome</keyword>
<dbReference type="SUPFAM" id="SSF52540">
    <property type="entry name" value="P-loop containing nucleoside triphosphate hydrolases"/>
    <property type="match status" value="1"/>
</dbReference>
<dbReference type="InterPro" id="IPR027417">
    <property type="entry name" value="P-loop_NTPase"/>
</dbReference>
<name>A0A914HT57_GLORO</name>